<dbReference type="Proteomes" id="UP001524944">
    <property type="component" value="Unassembled WGS sequence"/>
</dbReference>
<sequence>MKKSVLTKIIILTGILMVSLSAVAFAVSFTMKGNSYVSSVMMRANTETSNMVYSVYVKGDFYKDGVLFYNQSERKAYDSTASVQVIRPSGMGLYKTVGFHSAYDATGSLTDNSSASDYFNF</sequence>
<proteinExistence type="predicted"/>
<name>A0ABT1Y279_9FIRM</name>
<gene>
    <name evidence="2" type="ORF">NVS47_03520</name>
</gene>
<accession>A0ABT1Y279</accession>
<evidence type="ECO:0000256" key="1">
    <source>
        <dbReference type="SAM" id="SignalP"/>
    </source>
</evidence>
<comment type="caution">
    <text evidence="2">The sequence shown here is derived from an EMBL/GenBank/DDBJ whole genome shotgun (WGS) entry which is preliminary data.</text>
</comment>
<dbReference type="RefSeq" id="WP_257912104.1">
    <property type="nucleotide sequence ID" value="NZ_JANPWE010000001.1"/>
</dbReference>
<reference evidence="2 3" key="1">
    <citation type="submission" date="2022-08" db="EMBL/GenBank/DDBJ databases">
        <title>Proteogenomics of the novel Dehalobacterium formicoaceticum strain EZ94 highlights a key role of methyltransferases during anaerobic dichloromethane degradation.</title>
        <authorList>
            <person name="Wasmund K."/>
        </authorList>
    </citation>
    <scope>NUCLEOTIDE SEQUENCE [LARGE SCALE GENOMIC DNA]</scope>
    <source>
        <strain evidence="2 3">EZ94</strain>
    </source>
</reference>
<protein>
    <submittedName>
        <fullName evidence="2">Uncharacterized protein</fullName>
    </submittedName>
</protein>
<keyword evidence="1" id="KW-0732">Signal</keyword>
<feature type="signal peptide" evidence="1">
    <location>
        <begin position="1"/>
        <end position="24"/>
    </location>
</feature>
<dbReference type="EMBL" id="JANPWE010000001">
    <property type="protein sequence ID" value="MCR6544591.1"/>
    <property type="molecule type" value="Genomic_DNA"/>
</dbReference>
<feature type="chain" id="PRO_5046663215" evidence="1">
    <location>
        <begin position="25"/>
        <end position="121"/>
    </location>
</feature>
<organism evidence="2 3">
    <name type="scientific">Dehalobacterium formicoaceticum</name>
    <dbReference type="NCBI Taxonomy" id="51515"/>
    <lineage>
        <taxon>Bacteria</taxon>
        <taxon>Bacillati</taxon>
        <taxon>Bacillota</taxon>
        <taxon>Clostridia</taxon>
        <taxon>Eubacteriales</taxon>
        <taxon>Peptococcaceae</taxon>
        <taxon>Dehalobacterium</taxon>
    </lineage>
</organism>
<evidence type="ECO:0000313" key="3">
    <source>
        <dbReference type="Proteomes" id="UP001524944"/>
    </source>
</evidence>
<evidence type="ECO:0000313" key="2">
    <source>
        <dbReference type="EMBL" id="MCR6544591.1"/>
    </source>
</evidence>
<keyword evidence="3" id="KW-1185">Reference proteome</keyword>